<dbReference type="SUPFAM" id="SSF46785">
    <property type="entry name" value="Winged helix' DNA-binding domain"/>
    <property type="match status" value="1"/>
</dbReference>
<dbReference type="InterPro" id="IPR036388">
    <property type="entry name" value="WH-like_DNA-bd_sf"/>
</dbReference>
<protein>
    <submittedName>
        <fullName evidence="5">Crp/Fnr family transcriptional regulator</fullName>
    </submittedName>
</protein>
<evidence type="ECO:0000259" key="4">
    <source>
        <dbReference type="PROSITE" id="PS51063"/>
    </source>
</evidence>
<evidence type="ECO:0000256" key="1">
    <source>
        <dbReference type="ARBA" id="ARBA00023015"/>
    </source>
</evidence>
<dbReference type="InterPro" id="IPR000595">
    <property type="entry name" value="cNMP-bd_dom"/>
</dbReference>
<organism evidence="5 6">
    <name type="scientific">Oricola cellulosilytica</name>
    <dbReference type="NCBI Taxonomy" id="1429082"/>
    <lineage>
        <taxon>Bacteria</taxon>
        <taxon>Pseudomonadati</taxon>
        <taxon>Pseudomonadota</taxon>
        <taxon>Alphaproteobacteria</taxon>
        <taxon>Hyphomicrobiales</taxon>
        <taxon>Ahrensiaceae</taxon>
        <taxon>Oricola</taxon>
    </lineage>
</organism>
<name>A0A4R0PBK7_9HYPH</name>
<dbReference type="InterPro" id="IPR018490">
    <property type="entry name" value="cNMP-bd_dom_sf"/>
</dbReference>
<dbReference type="GO" id="GO:0003677">
    <property type="term" value="F:DNA binding"/>
    <property type="evidence" value="ECO:0007669"/>
    <property type="project" value="UniProtKB-KW"/>
</dbReference>
<evidence type="ECO:0000313" key="5">
    <source>
        <dbReference type="EMBL" id="TCD13737.1"/>
    </source>
</evidence>
<keyword evidence="3" id="KW-0804">Transcription</keyword>
<gene>
    <name evidence="5" type="ORF">E0D97_11555</name>
</gene>
<sequence>MQGRKPEDQMEMRMMTEGEAMHSAAVRRLSSTVLLTTEEIEFFEGLQNNRAQLKPDEKIIADGEEFTASFLIRKGWAMRWHVTPLGRRQIIKIYLPGDFIGLHVNFRRSAVHNVSALTNVELAAIEPTRILDIYRNYPILAAGLDWSAVRSFNIISEHNISLGARPARQRILHLFLELWCRMLLIEEADDDSFDFPLTQSQIADICGLSLVHTNKSIQHLRRSGLIVFGKGRLQFPDIDAAVEFCDFDARFLGEFRTKRPPHAVLASGTD</sequence>
<keyword evidence="2" id="KW-0238">DNA-binding</keyword>
<comment type="caution">
    <text evidence="5">The sequence shown here is derived from an EMBL/GenBank/DDBJ whole genome shotgun (WGS) entry which is preliminary data.</text>
</comment>
<evidence type="ECO:0000256" key="3">
    <source>
        <dbReference type="ARBA" id="ARBA00023163"/>
    </source>
</evidence>
<dbReference type="InterPro" id="IPR014710">
    <property type="entry name" value="RmlC-like_jellyroll"/>
</dbReference>
<keyword evidence="1" id="KW-0805">Transcription regulation</keyword>
<dbReference type="CDD" id="cd00038">
    <property type="entry name" value="CAP_ED"/>
    <property type="match status" value="1"/>
</dbReference>
<dbReference type="EMBL" id="SJST01000004">
    <property type="protein sequence ID" value="TCD13737.1"/>
    <property type="molecule type" value="Genomic_DNA"/>
</dbReference>
<dbReference type="InterPro" id="IPR036390">
    <property type="entry name" value="WH_DNA-bd_sf"/>
</dbReference>
<reference evidence="5 6" key="1">
    <citation type="journal article" date="2015" name="Antonie Van Leeuwenhoek">
        <title>Oricola cellulosilytica gen. nov., sp. nov., a cellulose-degrading bacterium of the family Phyllobacteriaceae isolated from surface seashore water, and emended descriptions of Mesorhizobium loti and Phyllobacterium myrsinacearum.</title>
        <authorList>
            <person name="Hameed A."/>
            <person name="Shahina M."/>
            <person name="Lai W.A."/>
            <person name="Lin S.Y."/>
            <person name="Young L.S."/>
            <person name="Liu Y.C."/>
            <person name="Hsu Y.H."/>
            <person name="Young C.C."/>
        </authorList>
    </citation>
    <scope>NUCLEOTIDE SEQUENCE [LARGE SCALE GENOMIC DNA]</scope>
    <source>
        <strain evidence="5 6">KCTC 52183</strain>
    </source>
</reference>
<dbReference type="SUPFAM" id="SSF51206">
    <property type="entry name" value="cAMP-binding domain-like"/>
    <property type="match status" value="1"/>
</dbReference>
<feature type="domain" description="HTH crp-type" evidence="4">
    <location>
        <begin position="165"/>
        <end position="239"/>
    </location>
</feature>
<proteinExistence type="predicted"/>
<dbReference type="Pfam" id="PF13545">
    <property type="entry name" value="HTH_Crp_2"/>
    <property type="match status" value="1"/>
</dbReference>
<dbReference type="PROSITE" id="PS51063">
    <property type="entry name" value="HTH_CRP_2"/>
    <property type="match status" value="1"/>
</dbReference>
<dbReference type="Pfam" id="PF00027">
    <property type="entry name" value="cNMP_binding"/>
    <property type="match status" value="1"/>
</dbReference>
<dbReference type="InterPro" id="IPR012318">
    <property type="entry name" value="HTH_CRP"/>
</dbReference>
<dbReference type="AlphaFoldDB" id="A0A4R0PBK7"/>
<evidence type="ECO:0000256" key="2">
    <source>
        <dbReference type="ARBA" id="ARBA00023125"/>
    </source>
</evidence>
<keyword evidence="6" id="KW-1185">Reference proteome</keyword>
<evidence type="ECO:0000313" key="6">
    <source>
        <dbReference type="Proteomes" id="UP000291301"/>
    </source>
</evidence>
<dbReference type="GO" id="GO:0006355">
    <property type="term" value="P:regulation of DNA-templated transcription"/>
    <property type="evidence" value="ECO:0007669"/>
    <property type="project" value="InterPro"/>
</dbReference>
<dbReference type="Gene3D" id="2.60.120.10">
    <property type="entry name" value="Jelly Rolls"/>
    <property type="match status" value="1"/>
</dbReference>
<dbReference type="Proteomes" id="UP000291301">
    <property type="component" value="Unassembled WGS sequence"/>
</dbReference>
<dbReference type="Gene3D" id="1.10.10.10">
    <property type="entry name" value="Winged helix-like DNA-binding domain superfamily/Winged helix DNA-binding domain"/>
    <property type="match status" value="1"/>
</dbReference>
<accession>A0A4R0PBK7</accession>